<dbReference type="Gene3D" id="2.40.40.20">
    <property type="match status" value="1"/>
</dbReference>
<comment type="caution">
    <text evidence="3">The sequence shown here is derived from an EMBL/GenBank/DDBJ whole genome shotgun (WGS) entry which is preliminary data.</text>
</comment>
<evidence type="ECO:0000256" key="1">
    <source>
        <dbReference type="ARBA" id="ARBA00023002"/>
    </source>
</evidence>
<feature type="non-terminal residue" evidence="3">
    <location>
        <position position="1"/>
    </location>
</feature>
<dbReference type="EMBL" id="BARS01027806">
    <property type="protein sequence ID" value="GAG01277.1"/>
    <property type="molecule type" value="Genomic_DNA"/>
</dbReference>
<keyword evidence="1" id="KW-0560">Oxidoreductase</keyword>
<proteinExistence type="predicted"/>
<protein>
    <recommendedName>
        <fullName evidence="2">Molybdopterin dinucleotide-binding domain-containing protein</fullName>
    </recommendedName>
</protein>
<organism evidence="3">
    <name type="scientific">marine sediment metagenome</name>
    <dbReference type="NCBI Taxonomy" id="412755"/>
    <lineage>
        <taxon>unclassified sequences</taxon>
        <taxon>metagenomes</taxon>
        <taxon>ecological metagenomes</taxon>
    </lineage>
</organism>
<dbReference type="InterPro" id="IPR050123">
    <property type="entry name" value="Prok_molybdopt-oxidoreductase"/>
</dbReference>
<evidence type="ECO:0000259" key="2">
    <source>
        <dbReference type="Pfam" id="PF01568"/>
    </source>
</evidence>
<accession>X0UPS1</accession>
<sequence length="258" mass="29011">FYELAKEMGLDYSSSPIFAVLESAIEAGEPAPVLSAIKGVSMLFAMNQSQALQEEGTITGEGNAGEEVYQKLLDHPEGVLLCRTDPAENWELVRTPDKKAVLDTPELLDRFRGLEIPEETDFRTRSDFPFILQTGERSDYNANTIQRDPTWRKKERDSYLRMHEEVAAKLGVIDGETVRLVTEHAEVLVAARVTDDIYPGNLSMPHGYGLLWENQETGELEPHGVNVQELLSAQHRDRLSGVPYHKHIPARVEKVETN</sequence>
<dbReference type="SUPFAM" id="SSF50692">
    <property type="entry name" value="ADC-like"/>
    <property type="match status" value="1"/>
</dbReference>
<gene>
    <name evidence="3" type="ORF">S01H1_43639</name>
</gene>
<name>X0UPS1_9ZZZZ</name>
<dbReference type="InterPro" id="IPR009010">
    <property type="entry name" value="Asp_de-COase-like_dom_sf"/>
</dbReference>
<dbReference type="GO" id="GO:0016491">
    <property type="term" value="F:oxidoreductase activity"/>
    <property type="evidence" value="ECO:0007669"/>
    <property type="project" value="UniProtKB-KW"/>
</dbReference>
<dbReference type="PANTHER" id="PTHR43105">
    <property type="entry name" value="RESPIRATORY NITRATE REDUCTASE"/>
    <property type="match status" value="1"/>
</dbReference>
<feature type="domain" description="Molybdopterin dinucleotide-binding" evidence="2">
    <location>
        <begin position="130"/>
        <end position="248"/>
    </location>
</feature>
<dbReference type="Pfam" id="PF01568">
    <property type="entry name" value="Molydop_binding"/>
    <property type="match status" value="1"/>
</dbReference>
<dbReference type="PANTHER" id="PTHR43105:SF9">
    <property type="entry name" value="NADPH-FE(3+) OXIDOREDUCTASE SUBUNIT ALPHA"/>
    <property type="match status" value="1"/>
</dbReference>
<evidence type="ECO:0000313" key="3">
    <source>
        <dbReference type="EMBL" id="GAG01277.1"/>
    </source>
</evidence>
<dbReference type="GO" id="GO:0016020">
    <property type="term" value="C:membrane"/>
    <property type="evidence" value="ECO:0007669"/>
    <property type="project" value="TreeGrafter"/>
</dbReference>
<reference evidence="3" key="1">
    <citation type="journal article" date="2014" name="Front. Microbiol.">
        <title>High frequency of phylogenetically diverse reductive dehalogenase-homologous genes in deep subseafloor sedimentary metagenomes.</title>
        <authorList>
            <person name="Kawai M."/>
            <person name="Futagami T."/>
            <person name="Toyoda A."/>
            <person name="Takaki Y."/>
            <person name="Nishi S."/>
            <person name="Hori S."/>
            <person name="Arai W."/>
            <person name="Tsubouchi T."/>
            <person name="Morono Y."/>
            <person name="Uchiyama I."/>
            <person name="Ito T."/>
            <person name="Fujiyama A."/>
            <person name="Inagaki F."/>
            <person name="Takami H."/>
        </authorList>
    </citation>
    <scope>NUCLEOTIDE SEQUENCE</scope>
    <source>
        <strain evidence="3">Expedition CK06-06</strain>
    </source>
</reference>
<dbReference type="AlphaFoldDB" id="X0UPS1"/>
<dbReference type="GO" id="GO:0043546">
    <property type="term" value="F:molybdopterin cofactor binding"/>
    <property type="evidence" value="ECO:0007669"/>
    <property type="project" value="InterPro"/>
</dbReference>
<dbReference type="InterPro" id="IPR006657">
    <property type="entry name" value="MoPterin_dinucl-bd_dom"/>
</dbReference>